<feature type="domain" description="Methionyl/Valyl/Leucyl/Isoleucyl-tRNA synthetase anticodon-binding" evidence="14">
    <location>
        <begin position="726"/>
        <end position="871"/>
    </location>
</feature>
<keyword evidence="3 12" id="KW-0963">Cytoplasm</keyword>
<evidence type="ECO:0000259" key="15">
    <source>
        <dbReference type="Pfam" id="PF10458"/>
    </source>
</evidence>
<dbReference type="InterPro" id="IPR033705">
    <property type="entry name" value="Anticodon_Ia_Val"/>
</dbReference>
<feature type="coiled-coil region" evidence="12">
    <location>
        <begin position="970"/>
        <end position="997"/>
    </location>
</feature>
<dbReference type="FunFam" id="1.10.287.380:FF:000001">
    <property type="entry name" value="Valine--tRNA ligase"/>
    <property type="match status" value="1"/>
</dbReference>
<dbReference type="InterPro" id="IPR037118">
    <property type="entry name" value="Val-tRNA_synth_C_sf"/>
</dbReference>
<dbReference type="PROSITE" id="PS00178">
    <property type="entry name" value="AA_TRNA_LIGASE_I"/>
    <property type="match status" value="1"/>
</dbReference>
<dbReference type="Gene3D" id="3.90.740.10">
    <property type="entry name" value="Valyl/Leucyl/Isoleucyl-tRNA synthetase, editing domain"/>
    <property type="match status" value="1"/>
</dbReference>
<evidence type="ECO:0000259" key="14">
    <source>
        <dbReference type="Pfam" id="PF08264"/>
    </source>
</evidence>
<dbReference type="Proteomes" id="UP000655420">
    <property type="component" value="Unassembled WGS sequence"/>
</dbReference>
<dbReference type="NCBIfam" id="NF004349">
    <property type="entry name" value="PRK05729.1"/>
    <property type="match status" value="1"/>
</dbReference>
<keyword evidence="9 12" id="KW-0030">Aminoacyl-tRNA synthetase</keyword>
<comment type="caution">
    <text evidence="16">The sequence shown here is derived from an EMBL/GenBank/DDBJ whole genome shotgun (WGS) entry which is preliminary data.</text>
</comment>
<keyword evidence="17" id="KW-1185">Reference proteome</keyword>
<keyword evidence="4 12" id="KW-0436">Ligase</keyword>
<evidence type="ECO:0000313" key="17">
    <source>
        <dbReference type="Proteomes" id="UP000655420"/>
    </source>
</evidence>
<evidence type="ECO:0000256" key="5">
    <source>
        <dbReference type="ARBA" id="ARBA00022741"/>
    </source>
</evidence>
<dbReference type="InterPro" id="IPR019499">
    <property type="entry name" value="Val-tRNA_synth_tRNA-bd"/>
</dbReference>
<comment type="subunit">
    <text evidence="2 12">Monomer.</text>
</comment>
<dbReference type="Gene3D" id="1.10.287.380">
    <property type="entry name" value="Valyl-tRNA synthetase, C-terminal domain"/>
    <property type="match status" value="1"/>
</dbReference>
<dbReference type="HAMAP" id="MF_02004">
    <property type="entry name" value="Val_tRNA_synth_type1"/>
    <property type="match status" value="1"/>
</dbReference>
<dbReference type="EC" id="6.1.1.9" evidence="12"/>
<dbReference type="SUPFAM" id="SSF50677">
    <property type="entry name" value="ValRS/IleRS/LeuRS editing domain"/>
    <property type="match status" value="1"/>
</dbReference>
<feature type="domain" description="Valyl-tRNA synthetase tRNA-binding arm" evidence="15">
    <location>
        <begin position="930"/>
        <end position="995"/>
    </location>
</feature>
<dbReference type="InterPro" id="IPR002300">
    <property type="entry name" value="aa-tRNA-synth_Ia"/>
</dbReference>
<feature type="short sequence motif" description="'HIGH' region" evidence="12">
    <location>
        <begin position="43"/>
        <end position="53"/>
    </location>
</feature>
<evidence type="ECO:0000256" key="10">
    <source>
        <dbReference type="ARBA" id="ARBA00047552"/>
    </source>
</evidence>
<evidence type="ECO:0000256" key="7">
    <source>
        <dbReference type="ARBA" id="ARBA00022917"/>
    </source>
</evidence>
<dbReference type="SUPFAM" id="SSF46589">
    <property type="entry name" value="tRNA-binding arm"/>
    <property type="match status" value="1"/>
</dbReference>
<dbReference type="AlphaFoldDB" id="A0A8J7M441"/>
<dbReference type="CDD" id="cd07962">
    <property type="entry name" value="Anticodon_Ia_Val"/>
    <property type="match status" value="1"/>
</dbReference>
<evidence type="ECO:0000256" key="8">
    <source>
        <dbReference type="ARBA" id="ARBA00023054"/>
    </source>
</evidence>
<dbReference type="Pfam" id="PF00133">
    <property type="entry name" value="tRNA-synt_1"/>
    <property type="match status" value="2"/>
</dbReference>
<dbReference type="PANTHER" id="PTHR11946">
    <property type="entry name" value="VALYL-TRNA SYNTHETASES"/>
    <property type="match status" value="1"/>
</dbReference>
<evidence type="ECO:0000256" key="4">
    <source>
        <dbReference type="ARBA" id="ARBA00022598"/>
    </source>
</evidence>
<evidence type="ECO:0000256" key="12">
    <source>
        <dbReference type="HAMAP-Rule" id="MF_02004"/>
    </source>
</evidence>
<feature type="domain" description="Aminoacyl-tRNA synthetase class Ia" evidence="13">
    <location>
        <begin position="14"/>
        <end position="484"/>
    </location>
</feature>
<evidence type="ECO:0000256" key="11">
    <source>
        <dbReference type="ARBA" id="ARBA00060830"/>
    </source>
</evidence>
<dbReference type="InterPro" id="IPR001412">
    <property type="entry name" value="aa-tRNA-synth_I_CS"/>
</dbReference>
<dbReference type="InterPro" id="IPR009080">
    <property type="entry name" value="tRNAsynth_Ia_anticodon-bd"/>
</dbReference>
<dbReference type="SUPFAM" id="SSF52374">
    <property type="entry name" value="Nucleotidylyl transferase"/>
    <property type="match status" value="1"/>
</dbReference>
<dbReference type="GO" id="GO:0002161">
    <property type="term" value="F:aminoacyl-tRNA deacylase activity"/>
    <property type="evidence" value="ECO:0007669"/>
    <property type="project" value="InterPro"/>
</dbReference>
<feature type="short sequence motif" description="'KMSKS' region" evidence="12">
    <location>
        <begin position="644"/>
        <end position="648"/>
    </location>
</feature>
<dbReference type="Gene3D" id="3.40.50.620">
    <property type="entry name" value="HUPs"/>
    <property type="match status" value="2"/>
</dbReference>
<dbReference type="EMBL" id="JAEHHL010000001">
    <property type="protein sequence ID" value="MBK0398021.1"/>
    <property type="molecule type" value="Genomic_DNA"/>
</dbReference>
<organism evidence="16 17">
    <name type="scientific">Thermohalobaculum xanthum</name>
    <dbReference type="NCBI Taxonomy" id="2753746"/>
    <lineage>
        <taxon>Bacteria</taxon>
        <taxon>Pseudomonadati</taxon>
        <taxon>Pseudomonadota</taxon>
        <taxon>Alphaproteobacteria</taxon>
        <taxon>Rhodobacterales</taxon>
        <taxon>Paracoccaceae</taxon>
        <taxon>Thermohalobaculum</taxon>
    </lineage>
</organism>
<evidence type="ECO:0000256" key="9">
    <source>
        <dbReference type="ARBA" id="ARBA00023146"/>
    </source>
</evidence>
<feature type="binding site" evidence="12">
    <location>
        <position position="647"/>
    </location>
    <ligand>
        <name>ATP</name>
        <dbReference type="ChEBI" id="CHEBI:30616"/>
    </ligand>
</feature>
<evidence type="ECO:0000256" key="6">
    <source>
        <dbReference type="ARBA" id="ARBA00022840"/>
    </source>
</evidence>
<comment type="similarity">
    <text evidence="11 12">Belongs to the class-I aminoacyl-tRNA synthetase family. ValS type 1 subfamily.</text>
</comment>
<dbReference type="RefSeq" id="WP_200606493.1">
    <property type="nucleotide sequence ID" value="NZ_JAEHHL010000001.1"/>
</dbReference>
<name>A0A8J7M441_9RHOB</name>
<dbReference type="GO" id="GO:0005829">
    <property type="term" value="C:cytosol"/>
    <property type="evidence" value="ECO:0007669"/>
    <property type="project" value="TreeGrafter"/>
</dbReference>
<dbReference type="SUPFAM" id="SSF47323">
    <property type="entry name" value="Anticodon-binding domain of a subclass of class I aminoacyl-tRNA synthetases"/>
    <property type="match status" value="1"/>
</dbReference>
<comment type="catalytic activity">
    <reaction evidence="10 12">
        <text>tRNA(Val) + L-valine + ATP = L-valyl-tRNA(Val) + AMP + diphosphate</text>
        <dbReference type="Rhea" id="RHEA:10704"/>
        <dbReference type="Rhea" id="RHEA-COMP:9672"/>
        <dbReference type="Rhea" id="RHEA-COMP:9708"/>
        <dbReference type="ChEBI" id="CHEBI:30616"/>
        <dbReference type="ChEBI" id="CHEBI:33019"/>
        <dbReference type="ChEBI" id="CHEBI:57762"/>
        <dbReference type="ChEBI" id="CHEBI:78442"/>
        <dbReference type="ChEBI" id="CHEBI:78537"/>
        <dbReference type="ChEBI" id="CHEBI:456215"/>
        <dbReference type="EC" id="6.1.1.9"/>
    </reaction>
</comment>
<evidence type="ECO:0000256" key="1">
    <source>
        <dbReference type="ARBA" id="ARBA00004496"/>
    </source>
</evidence>
<proteinExistence type="inferred from homology"/>
<sequence>MDKTFDAAEAEGRIYAKWEEAGAFRAGANASRPETFCIVIPPPNVTGSLHMGHALNNTLQDILIRWHRMRGFDTLWQPGQDHAGIATQMVVERQLAAEQQPSRREMGREAFVEKVWEWKEKSGGTIVNQLKRLGASCDWSRNRFTMDEGLSAAVLEVFVALYNQGLIYRGKRLVNWDPHFETAISDLEVENIEVDGHMWHFKYPLAGGETYEYVEKDEDGNVILRETRDYISIATTRPETMLGDGAVAVHPSDQRYAPIVGKLCEIPVGPKEHRRLIPIITDEYPDPNFGSGAVKITGAHDFNDYGVAKRGNIPCYRLMDTKAQMRTDGAPYAEAAAIALRIARGEVADLSENEIDAINLVPDDLRGLDRYEARKRVIEQITAEGLAVMTVDEEGNAIPLVEKKKITQPFGDRSKVVIEPMLTDQWFVDAKALAEPALEAVRDGSTVFAPKAWEKTYFQWLENIEPWCISRQLWWGHRIPVWYGPTPKLIKETGAGLWGHRAQYLADYSPGNLVPFCAPNQETAIQLAKEYYEAYGGAEIQVVDTLDQAVNFDDTDGEDIPIFRDPDVLDTWFSSALWPFSTLGWPEKTPELARYYKTDVLVTGFDIIFFWVARMMMFGLFAMKEVPFHTVYVHALVRDEKGKKMSKSLGNVIDPLDLIEKFGADAVRFTLTSMAAMGRDIKLAVSRVEGYRNFSTKIWNAARFAEMNGCKPVTGFDPASVKEPVNRWIVGETMRIARATDEALASYRFNDAANGLYSHVWGVFCDWYLELTKPLLNGPDGPAKDETRATMAWALDHCLILLHPVMPFVTEELWGQIAPREKLLVHTDWPDLPESLADAEADAELGWVVRVIEGIRSVRAEMNVPPSAEIDMVMTGHNAATGERLLRNSALIKRLARLGEIAVADAADKGSVTLVLEDCAVNLALAGVIDVAVEKARLGKALDKAGKEIGGLRAKLGNEKFLANAPEDVVEENRERLGAAEAEVARLQSALARLAELG</sequence>
<dbReference type="InterPro" id="IPR014729">
    <property type="entry name" value="Rossmann-like_a/b/a_fold"/>
</dbReference>
<evidence type="ECO:0000256" key="3">
    <source>
        <dbReference type="ARBA" id="ARBA00022490"/>
    </source>
</evidence>
<evidence type="ECO:0000256" key="2">
    <source>
        <dbReference type="ARBA" id="ARBA00011245"/>
    </source>
</evidence>
<dbReference type="Gene3D" id="1.10.730.10">
    <property type="entry name" value="Isoleucyl-tRNA Synthetase, Domain 1"/>
    <property type="match status" value="1"/>
</dbReference>
<evidence type="ECO:0000259" key="13">
    <source>
        <dbReference type="Pfam" id="PF00133"/>
    </source>
</evidence>
<dbReference type="InterPro" id="IPR010978">
    <property type="entry name" value="tRNA-bd_arm"/>
</dbReference>
<comment type="function">
    <text evidence="12">Catalyzes the attachment of valine to tRNA(Val). As ValRS can inadvertently accommodate and process structurally similar amino acids such as threonine, to avoid such errors, it has a 'posttransfer' editing activity that hydrolyzes mischarged Thr-tRNA(Val) in a tRNA-dependent manner.</text>
</comment>
<dbReference type="PANTHER" id="PTHR11946:SF93">
    <property type="entry name" value="VALINE--TRNA LIGASE, CHLOROPLASTIC_MITOCHONDRIAL 2"/>
    <property type="match status" value="1"/>
</dbReference>
<feature type="domain" description="Aminoacyl-tRNA synthetase class Ia" evidence="13">
    <location>
        <begin position="561"/>
        <end position="683"/>
    </location>
</feature>
<comment type="domain">
    <text evidence="12">The C-terminal coiled-coil domain is crucial for aminoacylation activity.</text>
</comment>
<dbReference type="InterPro" id="IPR009008">
    <property type="entry name" value="Val/Leu/Ile-tRNA-synth_edit"/>
</dbReference>
<comment type="subcellular location">
    <subcellularLocation>
        <location evidence="1 12">Cytoplasm</location>
    </subcellularLocation>
</comment>
<keyword evidence="6 12" id="KW-0067">ATP-binding</keyword>
<keyword evidence="5 12" id="KW-0547">Nucleotide-binding</keyword>
<keyword evidence="8 12" id="KW-0175">Coiled coil</keyword>
<gene>
    <name evidence="12" type="primary">valS</name>
    <name evidence="16" type="ORF">H0I76_02360</name>
</gene>
<accession>A0A8J7M441</accession>
<protein>
    <recommendedName>
        <fullName evidence="12">Valine--tRNA ligase</fullName>
        <ecNumber evidence="12">6.1.1.9</ecNumber>
    </recommendedName>
    <alternativeName>
        <fullName evidence="12">Valyl-tRNA synthetase</fullName>
        <shortName evidence="12">ValRS</shortName>
    </alternativeName>
</protein>
<evidence type="ECO:0000313" key="16">
    <source>
        <dbReference type="EMBL" id="MBK0398021.1"/>
    </source>
</evidence>
<dbReference type="FunFam" id="3.40.50.620:FF:000032">
    <property type="entry name" value="Valine--tRNA ligase"/>
    <property type="match status" value="1"/>
</dbReference>
<dbReference type="GO" id="GO:0004832">
    <property type="term" value="F:valine-tRNA ligase activity"/>
    <property type="evidence" value="ECO:0007669"/>
    <property type="project" value="UniProtKB-UniRule"/>
</dbReference>
<comment type="domain">
    <text evidence="12">ValRS has two distinct active sites: one for aminoacylation and one for editing. The misactivated threonine is translocated from the active site to the editing site.</text>
</comment>
<dbReference type="GO" id="GO:0005524">
    <property type="term" value="F:ATP binding"/>
    <property type="evidence" value="ECO:0007669"/>
    <property type="project" value="UniProtKB-UniRule"/>
</dbReference>
<dbReference type="InterPro" id="IPR002303">
    <property type="entry name" value="Valyl-tRNA_ligase"/>
</dbReference>
<dbReference type="Pfam" id="PF10458">
    <property type="entry name" value="Val_tRNA-synt_C"/>
    <property type="match status" value="1"/>
</dbReference>
<dbReference type="PRINTS" id="PR00986">
    <property type="entry name" value="TRNASYNTHVAL"/>
</dbReference>
<dbReference type="Pfam" id="PF08264">
    <property type="entry name" value="Anticodon_1"/>
    <property type="match status" value="1"/>
</dbReference>
<keyword evidence="7 12" id="KW-0648">Protein biosynthesis</keyword>
<dbReference type="GO" id="GO:0006438">
    <property type="term" value="P:valyl-tRNA aminoacylation"/>
    <property type="evidence" value="ECO:0007669"/>
    <property type="project" value="UniProtKB-UniRule"/>
</dbReference>
<reference evidence="16" key="1">
    <citation type="submission" date="2020-12" db="EMBL/GenBank/DDBJ databases">
        <title>Bacterial taxonomy.</title>
        <authorList>
            <person name="Pan X."/>
        </authorList>
    </citation>
    <scope>NUCLEOTIDE SEQUENCE</scope>
    <source>
        <strain evidence="16">M0105</strain>
    </source>
</reference>
<dbReference type="InterPro" id="IPR013155">
    <property type="entry name" value="M/V/L/I-tRNA-synth_anticd-bd"/>
</dbReference>
<dbReference type="NCBIfam" id="TIGR00422">
    <property type="entry name" value="valS"/>
    <property type="match status" value="1"/>
</dbReference>